<protein>
    <submittedName>
        <fullName evidence="1">Uncharacterized protein</fullName>
    </submittedName>
</protein>
<dbReference type="KEGG" id="mpg:Theba_1636"/>
<dbReference type="STRING" id="660470.Theba_1636"/>
<dbReference type="KEGG" id="mpg:Theba_1713"/>
<evidence type="ECO:0000313" key="3">
    <source>
        <dbReference type="Proteomes" id="UP000002881"/>
    </source>
</evidence>
<dbReference type="Proteomes" id="UP000002881">
    <property type="component" value="Chromosome"/>
</dbReference>
<sequence>MCRSFRLPLTRLSVEVLIIANTASKMKVTMLPLLAVTGLSFKLRLAPRSSTSGDDSRLLTSS</sequence>
<proteinExistence type="predicted"/>
<dbReference type="EMBL" id="CP003532">
    <property type="protein sequence ID" value="AFK07370.1"/>
    <property type="molecule type" value="Genomic_DNA"/>
</dbReference>
<accession>I2F5U6</accession>
<organism evidence="1 3">
    <name type="scientific">Mesotoga prima MesG1.Ag.4.2</name>
    <dbReference type="NCBI Taxonomy" id="660470"/>
    <lineage>
        <taxon>Bacteria</taxon>
        <taxon>Thermotogati</taxon>
        <taxon>Thermotogota</taxon>
        <taxon>Thermotogae</taxon>
        <taxon>Kosmotogales</taxon>
        <taxon>Kosmotogaceae</taxon>
        <taxon>Mesotoga</taxon>
    </lineage>
</organism>
<name>I2F5U6_9BACT</name>
<keyword evidence="3" id="KW-1185">Reference proteome</keyword>
<evidence type="ECO:0000313" key="1">
    <source>
        <dbReference type="EMBL" id="AFK07299.1"/>
    </source>
</evidence>
<evidence type="ECO:0000313" key="2">
    <source>
        <dbReference type="EMBL" id="AFK07370.1"/>
    </source>
</evidence>
<gene>
    <name evidence="1" type="ORF">Theba_1636</name>
    <name evidence="2" type="ORF">Theba_1713</name>
</gene>
<dbReference type="HOGENOM" id="CLU_2899017_0_0_0"/>
<reference evidence="1 3" key="1">
    <citation type="journal article" date="2012" name="Genome Biol. Evol.">
        <title>Genome Sequence of the Mesophilic Thermotogales Bacterium Mesotoga prima MesG1.Ag.4.2 Reveals the Largest Thermotogales Genome To Date.</title>
        <authorList>
            <person name="Zhaxybayeva O."/>
            <person name="Swithers K.S."/>
            <person name="Foght J."/>
            <person name="Green A.G."/>
            <person name="Bruce D."/>
            <person name="Detter C."/>
            <person name="Han S."/>
            <person name="Teshima H."/>
            <person name="Han J."/>
            <person name="Woyke T."/>
            <person name="Pitluck S."/>
            <person name="Nolan M."/>
            <person name="Ivanova N."/>
            <person name="Pati A."/>
            <person name="Land M.L."/>
            <person name="Dlutek M."/>
            <person name="Doolittle W.F."/>
            <person name="Noll K.M."/>
            <person name="Nesbo C.L."/>
        </authorList>
    </citation>
    <scope>NUCLEOTIDE SEQUENCE [LARGE SCALE GENOMIC DNA]</scope>
    <source>
        <strain evidence="1">MesG1.Ag.4.2</strain>
        <strain evidence="3">mesG1.Ag.4.2</strain>
    </source>
</reference>
<dbReference type="AlphaFoldDB" id="I2F5U6"/>
<dbReference type="EMBL" id="CP003532">
    <property type="protein sequence ID" value="AFK07299.1"/>
    <property type="molecule type" value="Genomic_DNA"/>
</dbReference>